<evidence type="ECO:0000256" key="5">
    <source>
        <dbReference type="ARBA" id="ARBA00023014"/>
    </source>
</evidence>
<dbReference type="SUPFAM" id="SSF54862">
    <property type="entry name" value="4Fe-4S ferredoxins"/>
    <property type="match status" value="1"/>
</dbReference>
<evidence type="ECO:0000313" key="7">
    <source>
        <dbReference type="EMBL" id="EFB72303.1"/>
    </source>
</evidence>
<keyword evidence="2" id="KW-0479">Metal-binding</keyword>
<dbReference type="eggNOG" id="COG1142">
    <property type="taxonomic scope" value="Bacteria"/>
</dbReference>
<dbReference type="InterPro" id="IPR050294">
    <property type="entry name" value="RnfB_subfamily"/>
</dbReference>
<evidence type="ECO:0000256" key="3">
    <source>
        <dbReference type="ARBA" id="ARBA00022737"/>
    </source>
</evidence>
<evidence type="ECO:0000259" key="6">
    <source>
        <dbReference type="PROSITE" id="PS51379"/>
    </source>
</evidence>
<keyword evidence="8" id="KW-1185">Reference proteome</keyword>
<dbReference type="NCBIfam" id="NF007658">
    <property type="entry name" value="PRK10330.1"/>
    <property type="match status" value="1"/>
</dbReference>
<sequence>MSAEGEAAGKYRIGCPSWIIQEKLMNRFIIADPKKCIGCHTCEVACVVSHQEQETGIATVVKDEFFPRIHVLKGYTVSTAVICRQCEDAPCANVCPNGAISRKDDFVYVDQAKCIGCKTCVIACPYGTMEVISRPVEQQVTALNTIPQYRAEAHKCDLCHTREGGPACVEVCPTEALIVVDRNKMDEIIKERRRRAAFEMPADILS</sequence>
<keyword evidence="1" id="KW-0004">4Fe-4S</keyword>
<reference evidence="7" key="1">
    <citation type="submission" date="2009-12" db="EMBL/GenBank/DDBJ databases">
        <authorList>
            <person name="Weinstock G."/>
            <person name="Sodergren E."/>
            <person name="Clifton S."/>
            <person name="Fulton L."/>
            <person name="Fulton B."/>
            <person name="Courtney L."/>
            <person name="Fronick C."/>
            <person name="Harrison M."/>
            <person name="Strong C."/>
            <person name="Farmer C."/>
            <person name="Delahaunty K."/>
            <person name="Markovic C."/>
            <person name="Hall O."/>
            <person name="Minx P."/>
            <person name="Tomlinson C."/>
            <person name="Mitreva M."/>
            <person name="Nelson J."/>
            <person name="Hou S."/>
            <person name="Wollam A."/>
            <person name="Pepin K.H."/>
            <person name="Johnson M."/>
            <person name="Bhonagiri V."/>
            <person name="Nash W.E."/>
            <person name="Warren W."/>
            <person name="Chinwalla A."/>
            <person name="Mardis E.R."/>
            <person name="Wilson R.K."/>
        </authorList>
    </citation>
    <scope>NUCLEOTIDE SEQUENCE [LARGE SCALE GENOMIC DNA]</scope>
    <source>
        <strain evidence="7">DSM 4541</strain>
    </source>
</reference>
<accession>D1P2E8</accession>
<dbReference type="AlphaFoldDB" id="D1P2E8"/>
<name>D1P2E8_9GAMM</name>
<dbReference type="STRING" id="500637.PROVRUST_06372"/>
<keyword evidence="5" id="KW-0411">Iron-sulfur</keyword>
<dbReference type="InterPro" id="IPR017900">
    <property type="entry name" value="4Fe4S_Fe_S_CS"/>
</dbReference>
<evidence type="ECO:0000256" key="1">
    <source>
        <dbReference type="ARBA" id="ARBA00022485"/>
    </source>
</evidence>
<dbReference type="InterPro" id="IPR017896">
    <property type="entry name" value="4Fe4S_Fe-S-bd"/>
</dbReference>
<dbReference type="Gene3D" id="3.30.70.20">
    <property type="match status" value="2"/>
</dbReference>
<dbReference type="PANTHER" id="PTHR42859:SF17">
    <property type="entry name" value="ELECTRON TRANSPORT PROTEIN HYDN-RELATED"/>
    <property type="match status" value="1"/>
</dbReference>
<evidence type="ECO:0000256" key="4">
    <source>
        <dbReference type="ARBA" id="ARBA00023004"/>
    </source>
</evidence>
<feature type="domain" description="4Fe-4S ferredoxin-type" evidence="6">
    <location>
        <begin position="147"/>
        <end position="182"/>
    </location>
</feature>
<keyword evidence="3" id="KW-0677">Repeat</keyword>
<organism evidence="7 8">
    <name type="scientific">Providencia rustigianii DSM 4541</name>
    <dbReference type="NCBI Taxonomy" id="500637"/>
    <lineage>
        <taxon>Bacteria</taxon>
        <taxon>Pseudomonadati</taxon>
        <taxon>Pseudomonadota</taxon>
        <taxon>Gammaproteobacteria</taxon>
        <taxon>Enterobacterales</taxon>
        <taxon>Morganellaceae</taxon>
        <taxon>Providencia</taxon>
    </lineage>
</organism>
<feature type="domain" description="4Fe-4S ferredoxin-type" evidence="6">
    <location>
        <begin position="26"/>
        <end position="56"/>
    </location>
</feature>
<dbReference type="Pfam" id="PF13247">
    <property type="entry name" value="Fer4_11"/>
    <property type="match status" value="1"/>
</dbReference>
<dbReference type="Proteomes" id="UP000005512">
    <property type="component" value="Unassembled WGS sequence"/>
</dbReference>
<dbReference type="CDD" id="cd10554">
    <property type="entry name" value="HycB_like"/>
    <property type="match status" value="1"/>
</dbReference>
<proteinExistence type="predicted"/>
<feature type="domain" description="4Fe-4S ferredoxin-type" evidence="6">
    <location>
        <begin position="105"/>
        <end position="134"/>
    </location>
</feature>
<gene>
    <name evidence="7" type="ORF">PROVRUST_06372</name>
</gene>
<comment type="caution">
    <text evidence="7">The sequence shown here is derived from an EMBL/GenBank/DDBJ whole genome shotgun (WGS) entry which is preliminary data.</text>
</comment>
<dbReference type="PROSITE" id="PS51379">
    <property type="entry name" value="4FE4S_FER_2"/>
    <property type="match status" value="3"/>
</dbReference>
<dbReference type="GO" id="GO:0051539">
    <property type="term" value="F:4 iron, 4 sulfur cluster binding"/>
    <property type="evidence" value="ECO:0007669"/>
    <property type="project" value="UniProtKB-KW"/>
</dbReference>
<evidence type="ECO:0000256" key="2">
    <source>
        <dbReference type="ARBA" id="ARBA00022723"/>
    </source>
</evidence>
<dbReference type="PROSITE" id="PS00198">
    <property type="entry name" value="4FE4S_FER_1"/>
    <property type="match status" value="1"/>
</dbReference>
<dbReference type="Pfam" id="PF12800">
    <property type="entry name" value="Fer4_4"/>
    <property type="match status" value="1"/>
</dbReference>
<evidence type="ECO:0000313" key="8">
    <source>
        <dbReference type="Proteomes" id="UP000005512"/>
    </source>
</evidence>
<dbReference type="EMBL" id="ABXV02000023">
    <property type="protein sequence ID" value="EFB72303.1"/>
    <property type="molecule type" value="Genomic_DNA"/>
</dbReference>
<dbReference type="PANTHER" id="PTHR42859">
    <property type="entry name" value="OXIDOREDUCTASE"/>
    <property type="match status" value="1"/>
</dbReference>
<dbReference type="HOGENOM" id="CLU_043374_3_0_6"/>
<dbReference type="GO" id="GO:0046872">
    <property type="term" value="F:metal ion binding"/>
    <property type="evidence" value="ECO:0007669"/>
    <property type="project" value="UniProtKB-KW"/>
</dbReference>
<protein>
    <submittedName>
        <fullName evidence="7">4Fe-4S binding domain protein</fullName>
    </submittedName>
</protein>
<keyword evidence="4" id="KW-0408">Iron</keyword>